<evidence type="ECO:0000256" key="5">
    <source>
        <dbReference type="ARBA" id="ARBA00023316"/>
    </source>
</evidence>
<evidence type="ECO:0000256" key="4">
    <source>
        <dbReference type="ARBA" id="ARBA00022984"/>
    </source>
</evidence>
<feature type="active site" description="Proton donor/acceptor" evidence="6">
    <location>
        <position position="399"/>
    </location>
</feature>
<dbReference type="AlphaFoldDB" id="A0A1F7TN59"/>
<dbReference type="SUPFAM" id="SSF69318">
    <property type="entry name" value="Integrin alpha N-terminal domain"/>
    <property type="match status" value="1"/>
</dbReference>
<dbReference type="InterPro" id="IPR050979">
    <property type="entry name" value="LD-transpeptidase"/>
</dbReference>
<feature type="domain" description="L,D-TPase catalytic" evidence="8">
    <location>
        <begin position="326"/>
        <end position="439"/>
    </location>
</feature>
<dbReference type="GO" id="GO:0005576">
    <property type="term" value="C:extracellular region"/>
    <property type="evidence" value="ECO:0007669"/>
    <property type="project" value="TreeGrafter"/>
</dbReference>
<dbReference type="PANTHER" id="PTHR30582:SF2">
    <property type="entry name" value="L,D-TRANSPEPTIDASE YCIB-RELATED"/>
    <property type="match status" value="1"/>
</dbReference>
<dbReference type="STRING" id="1802385.A2856_00620"/>
<keyword evidence="5 6" id="KW-0961">Cell wall biogenesis/degradation</keyword>
<dbReference type="SUPFAM" id="SSF141523">
    <property type="entry name" value="L,D-transpeptidase catalytic domain-like"/>
    <property type="match status" value="1"/>
</dbReference>
<keyword evidence="3 6" id="KW-0133">Cell shape</keyword>
<dbReference type="InterPro" id="IPR038063">
    <property type="entry name" value="Transpep_catalytic_dom"/>
</dbReference>
<dbReference type="Gene3D" id="2.40.440.10">
    <property type="entry name" value="L,D-transpeptidase catalytic domain-like"/>
    <property type="match status" value="1"/>
</dbReference>
<dbReference type="GO" id="GO:0008360">
    <property type="term" value="P:regulation of cell shape"/>
    <property type="evidence" value="ECO:0007669"/>
    <property type="project" value="UniProtKB-UniRule"/>
</dbReference>
<evidence type="ECO:0000259" key="8">
    <source>
        <dbReference type="PROSITE" id="PS52029"/>
    </source>
</evidence>
<feature type="active site" description="Nucleophile" evidence="6">
    <location>
        <position position="415"/>
    </location>
</feature>
<evidence type="ECO:0000313" key="10">
    <source>
        <dbReference type="Proteomes" id="UP000177885"/>
    </source>
</evidence>
<accession>A0A1F7TN59</accession>
<evidence type="ECO:0000256" key="2">
    <source>
        <dbReference type="ARBA" id="ARBA00022679"/>
    </source>
</evidence>
<protein>
    <recommendedName>
        <fullName evidence="8">L,D-TPase catalytic domain-containing protein</fullName>
    </recommendedName>
</protein>
<dbReference type="GO" id="GO:0016740">
    <property type="term" value="F:transferase activity"/>
    <property type="evidence" value="ECO:0007669"/>
    <property type="project" value="UniProtKB-KW"/>
</dbReference>
<evidence type="ECO:0000256" key="3">
    <source>
        <dbReference type="ARBA" id="ARBA00022960"/>
    </source>
</evidence>
<evidence type="ECO:0000256" key="6">
    <source>
        <dbReference type="PROSITE-ProRule" id="PRU01373"/>
    </source>
</evidence>
<comment type="caution">
    <text evidence="9">The sequence shown here is derived from an EMBL/GenBank/DDBJ whole genome shotgun (WGS) entry which is preliminary data.</text>
</comment>
<proteinExistence type="predicted"/>
<organism evidence="9 10">
    <name type="scientific">Candidatus Uhrbacteria bacterium RIFCSPHIGHO2_01_FULL_63_20</name>
    <dbReference type="NCBI Taxonomy" id="1802385"/>
    <lineage>
        <taxon>Bacteria</taxon>
        <taxon>Candidatus Uhriibacteriota</taxon>
    </lineage>
</organism>
<keyword evidence="4 6" id="KW-0573">Peptidoglycan synthesis</keyword>
<reference evidence="9 10" key="1">
    <citation type="journal article" date="2016" name="Nat. Commun.">
        <title>Thousands of microbial genomes shed light on interconnected biogeochemical processes in an aquifer system.</title>
        <authorList>
            <person name="Anantharaman K."/>
            <person name="Brown C.T."/>
            <person name="Hug L.A."/>
            <person name="Sharon I."/>
            <person name="Castelle C.J."/>
            <person name="Probst A.J."/>
            <person name="Thomas B.C."/>
            <person name="Singh A."/>
            <person name="Wilkins M.J."/>
            <person name="Karaoz U."/>
            <person name="Brodie E.L."/>
            <person name="Williams K.H."/>
            <person name="Hubbard S.S."/>
            <person name="Banfield J.F."/>
        </authorList>
    </citation>
    <scope>NUCLEOTIDE SEQUENCE [LARGE SCALE GENOMIC DNA]</scope>
</reference>
<dbReference type="Pfam" id="PF03734">
    <property type="entry name" value="YkuD"/>
    <property type="match status" value="1"/>
</dbReference>
<evidence type="ECO:0000256" key="7">
    <source>
        <dbReference type="SAM" id="SignalP"/>
    </source>
</evidence>
<dbReference type="Gene3D" id="2.130.10.130">
    <property type="entry name" value="Integrin alpha, N-terminal"/>
    <property type="match status" value="1"/>
</dbReference>
<dbReference type="Proteomes" id="UP000177885">
    <property type="component" value="Unassembled WGS sequence"/>
</dbReference>
<keyword evidence="2" id="KW-0808">Transferase</keyword>
<dbReference type="PANTHER" id="PTHR30582">
    <property type="entry name" value="L,D-TRANSPEPTIDASE"/>
    <property type="match status" value="1"/>
</dbReference>
<comment type="pathway">
    <text evidence="1 6">Cell wall biogenesis; peptidoglycan biosynthesis.</text>
</comment>
<dbReference type="UniPathway" id="UPA00219"/>
<gene>
    <name evidence="9" type="ORF">A2856_00620</name>
</gene>
<dbReference type="EMBL" id="MGDT01000004">
    <property type="protein sequence ID" value="OGL66984.1"/>
    <property type="molecule type" value="Genomic_DNA"/>
</dbReference>
<evidence type="ECO:0000313" key="9">
    <source>
        <dbReference type="EMBL" id="OGL66984.1"/>
    </source>
</evidence>
<dbReference type="GO" id="GO:0071555">
    <property type="term" value="P:cell wall organization"/>
    <property type="evidence" value="ECO:0007669"/>
    <property type="project" value="UniProtKB-UniRule"/>
</dbReference>
<feature type="signal peptide" evidence="7">
    <location>
        <begin position="1"/>
        <end position="23"/>
    </location>
</feature>
<evidence type="ECO:0000256" key="1">
    <source>
        <dbReference type="ARBA" id="ARBA00004752"/>
    </source>
</evidence>
<dbReference type="PROSITE" id="PS52029">
    <property type="entry name" value="LD_TPASE"/>
    <property type="match status" value="1"/>
</dbReference>
<dbReference type="CDD" id="cd16913">
    <property type="entry name" value="YkuD_like"/>
    <property type="match status" value="1"/>
</dbReference>
<keyword evidence="7" id="KW-0732">Signal</keyword>
<sequence>MIRPAVLAAVLSFALVLPSDAHAAHRPSSRVRILDIAGNVRSAFSVATANQAGGFTVAIADLGTDGKPEIILGSGLGNAPEVLVLRQDGSRIGRFLAYAANAGMGINVAACDVDGDGSADIVTAPQRGGGPHIRAFDRLGNLKANFFAFDATDRSGVNLACGDVDADGKDEIVTLPAAGAEPLVRVWDVTASGAVMAQEFLALEPGDLRGVVGTVVDGRLVVSNAHASEVTVRTIAFASPATLIESTTMDLDVTGISGILTRDGKTALTSASDGKILDASGAEIMTVTGSPFGAVNAAAADLDGDGIEEWIVADGKPAFTDDDAAKTIVVDLSDQRLYAYEHGVLANTFLVSTAAKGWRTPVGKHSVLAKVPSVRYAGRGYDLGTMPYNLRIIPHIYIHPATWHSNFGHPMSHGCVNVALENAKWVYEWAAQGIPVEVRT</sequence>
<feature type="chain" id="PRO_5009532864" description="L,D-TPase catalytic domain-containing protein" evidence="7">
    <location>
        <begin position="24"/>
        <end position="440"/>
    </location>
</feature>
<name>A0A1F7TN59_9BACT</name>
<dbReference type="InterPro" id="IPR005490">
    <property type="entry name" value="LD_TPept_cat_dom"/>
</dbReference>
<dbReference type="GO" id="GO:0018104">
    <property type="term" value="P:peptidoglycan-protein cross-linking"/>
    <property type="evidence" value="ECO:0007669"/>
    <property type="project" value="TreeGrafter"/>
</dbReference>
<dbReference type="GO" id="GO:0071972">
    <property type="term" value="F:peptidoglycan L,D-transpeptidase activity"/>
    <property type="evidence" value="ECO:0007669"/>
    <property type="project" value="TreeGrafter"/>
</dbReference>
<dbReference type="InterPro" id="IPR028994">
    <property type="entry name" value="Integrin_alpha_N"/>
</dbReference>